<accession>A0A8S0XH22</accession>
<dbReference type="Proteomes" id="UP000467700">
    <property type="component" value="Unassembled WGS sequence"/>
</dbReference>
<dbReference type="Pfam" id="PF05705">
    <property type="entry name" value="DUF829"/>
    <property type="match status" value="1"/>
</dbReference>
<evidence type="ECO:0008006" key="9">
    <source>
        <dbReference type="Google" id="ProtNLM"/>
    </source>
</evidence>
<evidence type="ECO:0000256" key="4">
    <source>
        <dbReference type="ARBA" id="ARBA00023136"/>
    </source>
</evidence>
<organism evidence="7 8">
    <name type="scientific">Cyclocybe aegerita</name>
    <name type="common">Black poplar mushroom</name>
    <name type="synonym">Agrocybe aegerita</name>
    <dbReference type="NCBI Taxonomy" id="1973307"/>
    <lineage>
        <taxon>Eukaryota</taxon>
        <taxon>Fungi</taxon>
        <taxon>Dikarya</taxon>
        <taxon>Basidiomycota</taxon>
        <taxon>Agaricomycotina</taxon>
        <taxon>Agaricomycetes</taxon>
        <taxon>Agaricomycetidae</taxon>
        <taxon>Agaricales</taxon>
        <taxon>Agaricineae</taxon>
        <taxon>Bolbitiaceae</taxon>
        <taxon>Cyclocybe</taxon>
    </lineage>
</organism>
<dbReference type="InterPro" id="IPR029058">
    <property type="entry name" value="AB_hydrolase_fold"/>
</dbReference>
<dbReference type="AlphaFoldDB" id="A0A8S0XH22"/>
<dbReference type="SUPFAM" id="SSF53474">
    <property type="entry name" value="alpha/beta-Hydrolases"/>
    <property type="match status" value="2"/>
</dbReference>
<dbReference type="EMBL" id="CACVBS010000035">
    <property type="protein sequence ID" value="CAA7262229.1"/>
    <property type="molecule type" value="Genomic_DNA"/>
</dbReference>
<dbReference type="GO" id="GO:0005640">
    <property type="term" value="C:nuclear outer membrane"/>
    <property type="evidence" value="ECO:0007669"/>
    <property type="project" value="UniProtKB-SubCell"/>
</dbReference>
<dbReference type="PANTHER" id="PTHR12265:SF30">
    <property type="entry name" value="TRANSMEMBRANE PROTEIN 53"/>
    <property type="match status" value="1"/>
</dbReference>
<evidence type="ECO:0000256" key="3">
    <source>
        <dbReference type="ARBA" id="ARBA00022989"/>
    </source>
</evidence>
<keyword evidence="2" id="KW-0812">Transmembrane</keyword>
<keyword evidence="4" id="KW-0472">Membrane</keyword>
<protein>
    <recommendedName>
        <fullName evidence="9">Indole-diterpene biosynthesis protein PaxU</fullName>
    </recommendedName>
</protein>
<keyword evidence="3" id="KW-1133">Transmembrane helix</keyword>
<dbReference type="InterPro" id="IPR008547">
    <property type="entry name" value="DUF829_TMEM53"/>
</dbReference>
<evidence type="ECO:0000256" key="5">
    <source>
        <dbReference type="ARBA" id="ARBA00023242"/>
    </source>
</evidence>
<name>A0A8S0XH22_CYCAE</name>
<reference evidence="7 8" key="1">
    <citation type="submission" date="2020-01" db="EMBL/GenBank/DDBJ databases">
        <authorList>
            <person name="Gupta K D."/>
        </authorList>
    </citation>
    <scope>NUCLEOTIDE SEQUENCE [LARGE SCALE GENOMIC DNA]</scope>
</reference>
<evidence type="ECO:0000256" key="1">
    <source>
        <dbReference type="ARBA" id="ARBA00007387"/>
    </source>
</evidence>
<dbReference type="OrthoDB" id="77878at2759"/>
<sequence length="299" mass="33540">MNVNGASPPKLQKLNSQLFLLEPGGHVPDSSPNPAVVLVFSWMDASLKNVQKYSDKLASLFPTSKIILSMMTSDFYWASQRSREESIRPILSVLRWEHEHGTLRRGIFLHMMSNAGGIQLAVLRKLLAQSPLTLDYHPPVALSLDSLPGDNGLESALLSFAPQNPIFRFLSLPFLTTLYGIFYAFSRLRGDRPLFAEIREAVAAADTLPSITEAPVPGTTSSVPRLYVYSEADRVVLAKHVKRAIEEAIEKGYDVRVERFEKSAHVAHARADPERYWKAVEELWVRATRESDGKRDVRL</sequence>
<comment type="caution">
    <text evidence="7">The sequence shown here is derived from an EMBL/GenBank/DDBJ whole genome shotgun (WGS) entry which is preliminary data.</text>
</comment>
<evidence type="ECO:0000313" key="7">
    <source>
        <dbReference type="EMBL" id="CAA7262229.1"/>
    </source>
</evidence>
<evidence type="ECO:0000256" key="6">
    <source>
        <dbReference type="ARBA" id="ARBA00034303"/>
    </source>
</evidence>
<dbReference type="PANTHER" id="PTHR12265">
    <property type="entry name" value="TRANSMEMBRANE PROTEIN 53"/>
    <property type="match status" value="1"/>
</dbReference>
<keyword evidence="5" id="KW-0539">Nucleus</keyword>
<evidence type="ECO:0000256" key="2">
    <source>
        <dbReference type="ARBA" id="ARBA00022692"/>
    </source>
</evidence>
<evidence type="ECO:0000313" key="8">
    <source>
        <dbReference type="Proteomes" id="UP000467700"/>
    </source>
</evidence>
<comment type="similarity">
    <text evidence="1">Belongs to the TMEM53 family.</text>
</comment>
<comment type="subcellular location">
    <subcellularLocation>
        <location evidence="6">Nucleus outer membrane</location>
        <topology evidence="6">Single-pass membrane protein</topology>
    </subcellularLocation>
</comment>
<gene>
    <name evidence="7" type="ORF">AAE3_LOCUS4363</name>
</gene>
<proteinExistence type="inferred from homology"/>
<keyword evidence="8" id="KW-1185">Reference proteome</keyword>